<feature type="transmembrane region" description="Helical" evidence="1">
    <location>
        <begin position="154"/>
        <end position="179"/>
    </location>
</feature>
<dbReference type="InterPro" id="IPR025291">
    <property type="entry name" value="DUF4153"/>
</dbReference>
<keyword evidence="1" id="KW-0472">Membrane</keyword>
<feature type="transmembrane region" description="Helical" evidence="1">
    <location>
        <begin position="382"/>
        <end position="401"/>
    </location>
</feature>
<evidence type="ECO:0000313" key="3">
    <source>
        <dbReference type="Proteomes" id="UP001444625"/>
    </source>
</evidence>
<keyword evidence="1" id="KW-0812">Transmembrane</keyword>
<dbReference type="Pfam" id="PF13687">
    <property type="entry name" value="DUF4153"/>
    <property type="match status" value="1"/>
</dbReference>
<feature type="transmembrane region" description="Helical" evidence="1">
    <location>
        <begin position="316"/>
        <end position="334"/>
    </location>
</feature>
<feature type="transmembrane region" description="Helical" evidence="1">
    <location>
        <begin position="31"/>
        <end position="51"/>
    </location>
</feature>
<protein>
    <submittedName>
        <fullName evidence="2">DUF4173 domain-containing protein</fullName>
    </submittedName>
</protein>
<feature type="transmembrane region" description="Helical" evidence="1">
    <location>
        <begin position="82"/>
        <end position="102"/>
    </location>
</feature>
<organism evidence="2 3">
    <name type="scientific">Ornithinibacillus xuwenensis</name>
    <dbReference type="NCBI Taxonomy" id="3144668"/>
    <lineage>
        <taxon>Bacteria</taxon>
        <taxon>Bacillati</taxon>
        <taxon>Bacillota</taxon>
        <taxon>Bacilli</taxon>
        <taxon>Bacillales</taxon>
        <taxon>Bacillaceae</taxon>
        <taxon>Ornithinibacillus</taxon>
    </lineage>
</organism>
<feature type="transmembrane region" description="Helical" evidence="1">
    <location>
        <begin position="58"/>
        <end position="76"/>
    </location>
</feature>
<feature type="transmembrane region" description="Helical" evidence="1">
    <location>
        <begin position="286"/>
        <end position="304"/>
    </location>
</feature>
<reference evidence="2 3" key="1">
    <citation type="submission" date="2024-05" db="EMBL/GenBank/DDBJ databases">
        <authorList>
            <person name="Haq I."/>
            <person name="Ullah Z."/>
            <person name="Ahmad R."/>
            <person name="Li M."/>
            <person name="Tong Y."/>
        </authorList>
    </citation>
    <scope>NUCLEOTIDE SEQUENCE [LARGE SCALE GENOMIC DNA]</scope>
    <source>
        <strain evidence="2 3">16A2E</strain>
    </source>
</reference>
<accession>A0ABU9XKZ2</accession>
<dbReference type="EMBL" id="JBDIML010000008">
    <property type="protein sequence ID" value="MEN2768954.1"/>
    <property type="molecule type" value="Genomic_DNA"/>
</dbReference>
<sequence>MKQSKDGLLFLGICLALGILAEISFFHGAIGIAYPVFIAVFYTVVFYRIGLSFTHRRIGILLMVVIWILSASYLFFDNIFFYLLNSLMIPVLVFAHIVLITAPNHMKWSSIQFLNLFIQKIARAFSYSTRLVKVLFRRLFKQMKDETALLVKRIIIGLLIGLPLLLFITVLLMSADAVFGDMMMEVPEFILDLNFLEGFFRSLVALFLMLVFFGVFQVLHKRYIPPVVHSFKEKKKAVRWDHVIAATILILLNSIYLLFVVIQFKYFFGDALQGDYTYAEHARRGFFELVFVTMMNWSLLIICLKFVKATKRSADYFMKVMYSLLIMASGVMLISAYQRLSMYEAAYGFTMDRILAHTFMLFLIVIFAYTFIRVWLEGISLLHFYVIAGLLFYTALNAINLEKMIVDNNLERFEESNKIDIYYLNSLSYSGIEGLITLYEKDPNYPDLRMILQDRKQMIENINLDTWQSFNFKKHKVVKRLQELEL</sequence>
<feature type="transmembrane region" description="Helical" evidence="1">
    <location>
        <begin position="240"/>
        <end position="266"/>
    </location>
</feature>
<keyword evidence="1" id="KW-1133">Transmembrane helix</keyword>
<comment type="caution">
    <text evidence="2">The sequence shown here is derived from an EMBL/GenBank/DDBJ whole genome shotgun (WGS) entry which is preliminary data.</text>
</comment>
<evidence type="ECO:0000256" key="1">
    <source>
        <dbReference type="SAM" id="Phobius"/>
    </source>
</evidence>
<evidence type="ECO:0000313" key="2">
    <source>
        <dbReference type="EMBL" id="MEN2768954.1"/>
    </source>
</evidence>
<proteinExistence type="predicted"/>
<dbReference type="Proteomes" id="UP001444625">
    <property type="component" value="Unassembled WGS sequence"/>
</dbReference>
<feature type="transmembrane region" description="Helical" evidence="1">
    <location>
        <begin position="199"/>
        <end position="219"/>
    </location>
</feature>
<keyword evidence="3" id="KW-1185">Reference proteome</keyword>
<name>A0ABU9XKZ2_9BACI</name>
<dbReference type="RefSeq" id="WP_345826449.1">
    <property type="nucleotide sequence ID" value="NZ_JBDIML010000008.1"/>
</dbReference>
<feature type="transmembrane region" description="Helical" evidence="1">
    <location>
        <begin position="354"/>
        <end position="375"/>
    </location>
</feature>
<gene>
    <name evidence="2" type="ORF">ABC228_17410</name>
</gene>